<dbReference type="GO" id="GO:0005506">
    <property type="term" value="F:iron ion binding"/>
    <property type="evidence" value="ECO:0007669"/>
    <property type="project" value="InterPro"/>
</dbReference>
<dbReference type="PANTHER" id="PTHR24284">
    <property type="entry name" value="CYTOCHROME P450 FAMILY"/>
    <property type="match status" value="1"/>
</dbReference>
<dbReference type="Proteomes" id="UP001432322">
    <property type="component" value="Unassembled WGS sequence"/>
</dbReference>
<sequence length="138" mass="15979">FVLGFAALVVYALIKYYQFVGKYPKGPWPYPFIGNFHQFDFQRQYETLKTFGNAQPPIYTVFTPFPYVQITDYALIKEAFVDKGEDFVGRPDLEVVQELFSFAPNAGVIHSNGENWREQRRAAISIMRDFGMGKNLME</sequence>
<name>A0AAV5VXB5_9BILA</name>
<dbReference type="AlphaFoldDB" id="A0AAV5VXB5"/>
<dbReference type="GO" id="GO:0020037">
    <property type="term" value="F:heme binding"/>
    <property type="evidence" value="ECO:0007669"/>
    <property type="project" value="InterPro"/>
</dbReference>
<reference evidence="3" key="1">
    <citation type="submission" date="2023-10" db="EMBL/GenBank/DDBJ databases">
        <title>Genome assembly of Pristionchus species.</title>
        <authorList>
            <person name="Yoshida K."/>
            <person name="Sommer R.J."/>
        </authorList>
    </citation>
    <scope>NUCLEOTIDE SEQUENCE</scope>
    <source>
        <strain evidence="3">RS5133</strain>
    </source>
</reference>
<dbReference type="Gene3D" id="1.10.630.10">
    <property type="entry name" value="Cytochrome P450"/>
    <property type="match status" value="1"/>
</dbReference>
<dbReference type="Pfam" id="PF00067">
    <property type="entry name" value="p450"/>
    <property type="match status" value="1"/>
</dbReference>
<evidence type="ECO:0000313" key="3">
    <source>
        <dbReference type="EMBL" id="GMT22710.1"/>
    </source>
</evidence>
<dbReference type="EMBL" id="BTSY01000004">
    <property type="protein sequence ID" value="GMT22710.1"/>
    <property type="molecule type" value="Genomic_DNA"/>
</dbReference>
<dbReference type="GO" id="GO:0016705">
    <property type="term" value="F:oxidoreductase activity, acting on paired donors, with incorporation or reduction of molecular oxygen"/>
    <property type="evidence" value="ECO:0007669"/>
    <property type="project" value="InterPro"/>
</dbReference>
<proteinExistence type="inferred from homology"/>
<gene>
    <name evidence="3" type="ORF">PFISCL1PPCAC_14007</name>
</gene>
<feature type="non-terminal residue" evidence="3">
    <location>
        <position position="1"/>
    </location>
</feature>
<feature type="non-terminal residue" evidence="3">
    <location>
        <position position="138"/>
    </location>
</feature>
<evidence type="ECO:0000256" key="1">
    <source>
        <dbReference type="ARBA" id="ARBA00010617"/>
    </source>
</evidence>
<dbReference type="PANTHER" id="PTHR24284:SF1">
    <property type="entry name" value="CYTOCHROME P450 FAMILY"/>
    <property type="match status" value="1"/>
</dbReference>
<comment type="similarity">
    <text evidence="1">Belongs to the cytochrome P450 family.</text>
</comment>
<protein>
    <recommendedName>
        <fullName evidence="5">Cytochrome P450</fullName>
    </recommendedName>
</protein>
<dbReference type="InterPro" id="IPR036396">
    <property type="entry name" value="Cyt_P450_sf"/>
</dbReference>
<keyword evidence="2" id="KW-0560">Oxidoreductase</keyword>
<evidence type="ECO:0008006" key="5">
    <source>
        <dbReference type="Google" id="ProtNLM"/>
    </source>
</evidence>
<accession>A0AAV5VXB5</accession>
<dbReference type="GO" id="GO:0004497">
    <property type="term" value="F:monooxygenase activity"/>
    <property type="evidence" value="ECO:0007669"/>
    <property type="project" value="UniProtKB-KW"/>
</dbReference>
<evidence type="ECO:0000313" key="4">
    <source>
        <dbReference type="Proteomes" id="UP001432322"/>
    </source>
</evidence>
<dbReference type="InterPro" id="IPR001128">
    <property type="entry name" value="Cyt_P450"/>
</dbReference>
<keyword evidence="2" id="KW-0503">Monooxygenase</keyword>
<keyword evidence="4" id="KW-1185">Reference proteome</keyword>
<comment type="caution">
    <text evidence="3">The sequence shown here is derived from an EMBL/GenBank/DDBJ whole genome shotgun (WGS) entry which is preliminary data.</text>
</comment>
<organism evidence="3 4">
    <name type="scientific">Pristionchus fissidentatus</name>
    <dbReference type="NCBI Taxonomy" id="1538716"/>
    <lineage>
        <taxon>Eukaryota</taxon>
        <taxon>Metazoa</taxon>
        <taxon>Ecdysozoa</taxon>
        <taxon>Nematoda</taxon>
        <taxon>Chromadorea</taxon>
        <taxon>Rhabditida</taxon>
        <taxon>Rhabditina</taxon>
        <taxon>Diplogasteromorpha</taxon>
        <taxon>Diplogasteroidea</taxon>
        <taxon>Neodiplogasteridae</taxon>
        <taxon>Pristionchus</taxon>
    </lineage>
</organism>
<evidence type="ECO:0000256" key="2">
    <source>
        <dbReference type="ARBA" id="ARBA00023033"/>
    </source>
</evidence>
<dbReference type="SUPFAM" id="SSF48264">
    <property type="entry name" value="Cytochrome P450"/>
    <property type="match status" value="1"/>
</dbReference>